<gene>
    <name evidence="2" type="ORF">QQ008_29395</name>
</gene>
<evidence type="ECO:0000313" key="3">
    <source>
        <dbReference type="Proteomes" id="UP001172082"/>
    </source>
</evidence>
<proteinExistence type="predicted"/>
<sequence>MKNTDNNPAPAGCSTVCPYLMVDSVEKELEFLKNVFSAEITEELNQQDGSAMHGEARIGDTTIMMGKSREEYPARESMNYVYVNDVDETFEKGLQNGATSLMQPVDQFYGNREAGLRDSQGNQWWIAQVIETLTPEEMQKRLSDSEK</sequence>
<name>A0ABT8KXN8_9BACT</name>
<dbReference type="CDD" id="cd07246">
    <property type="entry name" value="VOC_like"/>
    <property type="match status" value="1"/>
</dbReference>
<organism evidence="2 3">
    <name type="scientific">Splendidivirga corallicola</name>
    <dbReference type="NCBI Taxonomy" id="3051826"/>
    <lineage>
        <taxon>Bacteria</taxon>
        <taxon>Pseudomonadati</taxon>
        <taxon>Bacteroidota</taxon>
        <taxon>Cytophagia</taxon>
        <taxon>Cytophagales</taxon>
        <taxon>Splendidivirgaceae</taxon>
        <taxon>Splendidivirga</taxon>
    </lineage>
</organism>
<dbReference type="Proteomes" id="UP001172082">
    <property type="component" value="Unassembled WGS sequence"/>
</dbReference>
<dbReference type="InterPro" id="IPR004360">
    <property type="entry name" value="Glyas_Fos-R_dOase_dom"/>
</dbReference>
<feature type="domain" description="Glyoxalase/fosfomycin resistance/dioxygenase" evidence="1">
    <location>
        <begin position="20"/>
        <end position="126"/>
    </location>
</feature>
<dbReference type="EMBL" id="JAUJEA010000020">
    <property type="protein sequence ID" value="MDN5205535.1"/>
    <property type="molecule type" value="Genomic_DNA"/>
</dbReference>
<dbReference type="Gene3D" id="3.30.720.120">
    <property type="match status" value="1"/>
</dbReference>
<accession>A0ABT8KXN8</accession>
<dbReference type="PANTHER" id="PTHR34109:SF1">
    <property type="entry name" value="VOC DOMAIN-CONTAINING PROTEIN"/>
    <property type="match status" value="1"/>
</dbReference>
<dbReference type="Pfam" id="PF00903">
    <property type="entry name" value="Glyoxalase"/>
    <property type="match status" value="1"/>
</dbReference>
<dbReference type="RefSeq" id="WP_346755557.1">
    <property type="nucleotide sequence ID" value="NZ_JAUJEA010000020.1"/>
</dbReference>
<reference evidence="2" key="1">
    <citation type="submission" date="2023-06" db="EMBL/GenBank/DDBJ databases">
        <title>Genomic of Parafulvivirga corallium.</title>
        <authorList>
            <person name="Wang G."/>
        </authorList>
    </citation>
    <scope>NUCLEOTIDE SEQUENCE</scope>
    <source>
        <strain evidence="2">BMA10</strain>
    </source>
</reference>
<dbReference type="SUPFAM" id="SSF54593">
    <property type="entry name" value="Glyoxalase/Bleomycin resistance protein/Dihydroxybiphenyl dioxygenase"/>
    <property type="match status" value="1"/>
</dbReference>
<protein>
    <submittedName>
        <fullName evidence="2">VOC family protein</fullName>
    </submittedName>
</protein>
<dbReference type="Gene3D" id="3.30.720.110">
    <property type="match status" value="1"/>
</dbReference>
<dbReference type="InterPro" id="IPR029068">
    <property type="entry name" value="Glyas_Bleomycin-R_OHBP_Dase"/>
</dbReference>
<keyword evidence="3" id="KW-1185">Reference proteome</keyword>
<evidence type="ECO:0000259" key="1">
    <source>
        <dbReference type="Pfam" id="PF00903"/>
    </source>
</evidence>
<comment type="caution">
    <text evidence="2">The sequence shown here is derived from an EMBL/GenBank/DDBJ whole genome shotgun (WGS) entry which is preliminary data.</text>
</comment>
<evidence type="ECO:0000313" key="2">
    <source>
        <dbReference type="EMBL" id="MDN5205535.1"/>
    </source>
</evidence>
<dbReference type="PANTHER" id="PTHR34109">
    <property type="entry name" value="BNAUNNG04460D PROTEIN-RELATED"/>
    <property type="match status" value="1"/>
</dbReference>